<feature type="non-terminal residue" evidence="2">
    <location>
        <position position="1"/>
    </location>
</feature>
<proteinExistence type="predicted"/>
<evidence type="ECO:0000256" key="1">
    <source>
        <dbReference type="SAM" id="Phobius"/>
    </source>
</evidence>
<evidence type="ECO:0000313" key="2">
    <source>
        <dbReference type="EMBL" id="SVA85917.1"/>
    </source>
</evidence>
<feature type="transmembrane region" description="Helical" evidence="1">
    <location>
        <begin position="6"/>
        <end position="23"/>
    </location>
</feature>
<sequence length="62" mass="7061">NRLLRFPAIFPALWSVLTAVCFMHAVRKQLLIVAMSPFPVVPTLVIGIQPRVLQLKMSVRLY</sequence>
<dbReference type="EMBL" id="UINC01020465">
    <property type="protein sequence ID" value="SVA85917.1"/>
    <property type="molecule type" value="Genomic_DNA"/>
</dbReference>
<reference evidence="2" key="1">
    <citation type="submission" date="2018-05" db="EMBL/GenBank/DDBJ databases">
        <authorList>
            <person name="Lanie J.A."/>
            <person name="Ng W.-L."/>
            <person name="Kazmierczak K.M."/>
            <person name="Andrzejewski T.M."/>
            <person name="Davidsen T.M."/>
            <person name="Wayne K.J."/>
            <person name="Tettelin H."/>
            <person name="Glass J.I."/>
            <person name="Rusch D."/>
            <person name="Podicherti R."/>
            <person name="Tsui H.-C.T."/>
            <person name="Winkler M.E."/>
        </authorList>
    </citation>
    <scope>NUCLEOTIDE SEQUENCE</scope>
</reference>
<name>A0A381ZAV7_9ZZZZ</name>
<keyword evidence="1" id="KW-1133">Transmembrane helix</keyword>
<organism evidence="2">
    <name type="scientific">marine metagenome</name>
    <dbReference type="NCBI Taxonomy" id="408172"/>
    <lineage>
        <taxon>unclassified sequences</taxon>
        <taxon>metagenomes</taxon>
        <taxon>ecological metagenomes</taxon>
    </lineage>
</organism>
<feature type="transmembrane region" description="Helical" evidence="1">
    <location>
        <begin position="30"/>
        <end position="48"/>
    </location>
</feature>
<accession>A0A381ZAV7</accession>
<dbReference type="AlphaFoldDB" id="A0A381ZAV7"/>
<keyword evidence="1" id="KW-0472">Membrane</keyword>
<keyword evidence="1" id="KW-0812">Transmembrane</keyword>
<feature type="non-terminal residue" evidence="2">
    <location>
        <position position="62"/>
    </location>
</feature>
<protein>
    <submittedName>
        <fullName evidence="2">Uncharacterized protein</fullName>
    </submittedName>
</protein>
<gene>
    <name evidence="2" type="ORF">METZ01_LOCUS138771</name>
</gene>